<dbReference type="Gene3D" id="1.10.1660.10">
    <property type="match status" value="1"/>
</dbReference>
<reference evidence="4 5" key="1">
    <citation type="submission" date="2013-07" db="EMBL/GenBank/DDBJ databases">
        <authorList>
            <consortium name="DOE Joint Genome Institute"/>
            <person name="Reeve W."/>
            <person name="Huntemann M."/>
            <person name="Han J."/>
            <person name="Chen A."/>
            <person name="Kyrpides N."/>
            <person name="Mavromatis K."/>
            <person name="Markowitz V."/>
            <person name="Palaniappan K."/>
            <person name="Ivanova N."/>
            <person name="Schaumberg A."/>
            <person name="Pati A."/>
            <person name="Liolios K."/>
            <person name="Nordberg H.P."/>
            <person name="Cantor M.N."/>
            <person name="Hua S.X."/>
            <person name="Woyke T."/>
        </authorList>
    </citation>
    <scope>NUCLEOTIDE SEQUENCE [LARGE SCALE GENOMIC DNA]</scope>
    <source>
        <strain evidence="4 5">DSM 43889</strain>
    </source>
</reference>
<accession>A0ABT1JP61</accession>
<keyword evidence="5" id="KW-1185">Reference proteome</keyword>
<evidence type="ECO:0000313" key="4">
    <source>
        <dbReference type="EMBL" id="MCP2334317.1"/>
    </source>
</evidence>
<dbReference type="InterPro" id="IPR047057">
    <property type="entry name" value="MerR_fam"/>
</dbReference>
<dbReference type="GO" id="GO:0003677">
    <property type="term" value="F:DNA binding"/>
    <property type="evidence" value="ECO:0007669"/>
    <property type="project" value="UniProtKB-KW"/>
</dbReference>
<organism evidence="4 5">
    <name type="scientific">Actinoalloteichus caeruleus DSM 43889</name>
    <dbReference type="NCBI Taxonomy" id="1120930"/>
    <lineage>
        <taxon>Bacteria</taxon>
        <taxon>Bacillati</taxon>
        <taxon>Actinomycetota</taxon>
        <taxon>Actinomycetes</taxon>
        <taxon>Pseudonocardiales</taxon>
        <taxon>Pseudonocardiaceae</taxon>
        <taxon>Actinoalloteichus</taxon>
        <taxon>Actinoalloteichus cyanogriseus</taxon>
    </lineage>
</organism>
<dbReference type="SMART" id="SM00422">
    <property type="entry name" value="HTH_MERR"/>
    <property type="match status" value="1"/>
</dbReference>
<protein>
    <submittedName>
        <fullName evidence="4">DNA-binding transcriptional regulator, MerR family</fullName>
    </submittedName>
</protein>
<evidence type="ECO:0000256" key="2">
    <source>
        <dbReference type="SAM" id="MobiDB-lite"/>
    </source>
</evidence>
<dbReference type="PROSITE" id="PS50937">
    <property type="entry name" value="HTH_MERR_2"/>
    <property type="match status" value="1"/>
</dbReference>
<dbReference type="PANTHER" id="PTHR30204:SF97">
    <property type="entry name" value="MERR FAMILY REGULATORY PROTEIN"/>
    <property type="match status" value="1"/>
</dbReference>
<keyword evidence="1 4" id="KW-0238">DNA-binding</keyword>
<dbReference type="RefSeq" id="WP_026419885.1">
    <property type="nucleotide sequence ID" value="NZ_AUBJ02000001.1"/>
</dbReference>
<dbReference type="SUPFAM" id="SSF46955">
    <property type="entry name" value="Putative DNA-binding domain"/>
    <property type="match status" value="1"/>
</dbReference>
<evidence type="ECO:0000313" key="5">
    <source>
        <dbReference type="Proteomes" id="UP000791080"/>
    </source>
</evidence>
<dbReference type="InterPro" id="IPR000551">
    <property type="entry name" value="MerR-type_HTH_dom"/>
</dbReference>
<evidence type="ECO:0000259" key="3">
    <source>
        <dbReference type="PROSITE" id="PS50937"/>
    </source>
</evidence>
<comment type="caution">
    <text evidence="4">The sequence shown here is derived from an EMBL/GenBank/DDBJ whole genome shotgun (WGS) entry which is preliminary data.</text>
</comment>
<dbReference type="PANTHER" id="PTHR30204">
    <property type="entry name" value="REDOX-CYCLING DRUG-SENSING TRANSCRIPTIONAL ACTIVATOR SOXR"/>
    <property type="match status" value="1"/>
</dbReference>
<reference evidence="4 5" key="2">
    <citation type="submission" date="2022-06" db="EMBL/GenBank/DDBJ databases">
        <title>Genomic Encyclopedia of Type Strains, Phase I: the one thousand microbial genomes (KMG-I) project.</title>
        <authorList>
            <person name="Kyrpides N."/>
        </authorList>
    </citation>
    <scope>NUCLEOTIDE SEQUENCE [LARGE SCALE GENOMIC DNA]</scope>
    <source>
        <strain evidence="4 5">DSM 43889</strain>
    </source>
</reference>
<gene>
    <name evidence="4" type="ORF">G443_004587</name>
</gene>
<dbReference type="InterPro" id="IPR009061">
    <property type="entry name" value="DNA-bd_dom_put_sf"/>
</dbReference>
<feature type="domain" description="HTH merR-type" evidence="3">
    <location>
        <begin position="1"/>
        <end position="68"/>
    </location>
</feature>
<dbReference type="Proteomes" id="UP000791080">
    <property type="component" value="Unassembled WGS sequence"/>
</dbReference>
<evidence type="ECO:0000256" key="1">
    <source>
        <dbReference type="ARBA" id="ARBA00023125"/>
    </source>
</evidence>
<feature type="region of interest" description="Disordered" evidence="2">
    <location>
        <begin position="105"/>
        <end position="127"/>
    </location>
</feature>
<sequence length="127" mass="14053">MRIGELSRRTGASVRSLRYYEERGLIAAERGPSGQRHYAGHVVERVLLVRRLLEAGLGTHAIADVLPCLADPATQTTSLTSRLVVERDRLAREIAERRRMRDALDRFIDQAPPLAGAEGSPEPERAG</sequence>
<dbReference type="Pfam" id="PF13411">
    <property type="entry name" value="MerR_1"/>
    <property type="match status" value="1"/>
</dbReference>
<dbReference type="EMBL" id="AUBJ02000001">
    <property type="protein sequence ID" value="MCP2334317.1"/>
    <property type="molecule type" value="Genomic_DNA"/>
</dbReference>
<dbReference type="PRINTS" id="PR00040">
    <property type="entry name" value="HTHMERR"/>
</dbReference>
<name>A0ABT1JP61_ACTCY</name>
<proteinExistence type="predicted"/>